<comment type="caution">
    <text evidence="1">The sequence shown here is derived from an EMBL/GenBank/DDBJ whole genome shotgun (WGS) entry which is preliminary data.</text>
</comment>
<reference evidence="1" key="1">
    <citation type="submission" date="2020-06" db="EMBL/GenBank/DDBJ databases">
        <authorList>
            <person name="Li T."/>
            <person name="Hu X."/>
            <person name="Zhang T."/>
            <person name="Song X."/>
            <person name="Zhang H."/>
            <person name="Dai N."/>
            <person name="Sheng W."/>
            <person name="Hou X."/>
            <person name="Wei L."/>
        </authorList>
    </citation>
    <scope>NUCLEOTIDE SEQUENCE</scope>
    <source>
        <strain evidence="1">3651</strain>
        <tissue evidence="1">Leaf</tissue>
    </source>
</reference>
<accession>A0AAE2CTE4</accession>
<protein>
    <submittedName>
        <fullName evidence="1">Uncharacterized protein</fullName>
    </submittedName>
</protein>
<gene>
    <name evidence="1" type="ORF">Salat_1109700</name>
</gene>
<reference evidence="1" key="2">
    <citation type="journal article" date="2024" name="Plant">
        <title>Genomic evolution and insights into agronomic trait innovations of Sesamum species.</title>
        <authorList>
            <person name="Miao H."/>
            <person name="Wang L."/>
            <person name="Qu L."/>
            <person name="Liu H."/>
            <person name="Sun Y."/>
            <person name="Le M."/>
            <person name="Wang Q."/>
            <person name="Wei S."/>
            <person name="Zheng Y."/>
            <person name="Lin W."/>
            <person name="Duan Y."/>
            <person name="Cao H."/>
            <person name="Xiong S."/>
            <person name="Wang X."/>
            <person name="Wei L."/>
            <person name="Li C."/>
            <person name="Ma Q."/>
            <person name="Ju M."/>
            <person name="Zhao R."/>
            <person name="Li G."/>
            <person name="Mu C."/>
            <person name="Tian Q."/>
            <person name="Mei H."/>
            <person name="Zhang T."/>
            <person name="Gao T."/>
            <person name="Zhang H."/>
        </authorList>
    </citation>
    <scope>NUCLEOTIDE SEQUENCE</scope>
    <source>
        <strain evidence="1">3651</strain>
    </source>
</reference>
<organism evidence="1 2">
    <name type="scientific">Sesamum alatum</name>
    <dbReference type="NCBI Taxonomy" id="300844"/>
    <lineage>
        <taxon>Eukaryota</taxon>
        <taxon>Viridiplantae</taxon>
        <taxon>Streptophyta</taxon>
        <taxon>Embryophyta</taxon>
        <taxon>Tracheophyta</taxon>
        <taxon>Spermatophyta</taxon>
        <taxon>Magnoliopsida</taxon>
        <taxon>eudicotyledons</taxon>
        <taxon>Gunneridae</taxon>
        <taxon>Pentapetalae</taxon>
        <taxon>asterids</taxon>
        <taxon>lamiids</taxon>
        <taxon>Lamiales</taxon>
        <taxon>Pedaliaceae</taxon>
        <taxon>Sesamum</taxon>
    </lineage>
</organism>
<name>A0AAE2CTE4_9LAMI</name>
<evidence type="ECO:0000313" key="2">
    <source>
        <dbReference type="Proteomes" id="UP001293254"/>
    </source>
</evidence>
<keyword evidence="2" id="KW-1185">Reference proteome</keyword>
<sequence>MAFTQLIFTFPFAFYIPLFPNLQPLIPNPITPAKPTSKNQKDFLTHLEIYLTKRGGGGTIEARRRRDGRTIEALQWQDDGGDDGGASTVEGAALSRGSGSGRFGTLELWCCDMVGFG</sequence>
<proteinExistence type="predicted"/>
<dbReference type="EMBL" id="JACGWO010000003">
    <property type="protein sequence ID" value="KAK4433474.1"/>
    <property type="molecule type" value="Genomic_DNA"/>
</dbReference>
<dbReference type="Proteomes" id="UP001293254">
    <property type="component" value="Unassembled WGS sequence"/>
</dbReference>
<dbReference type="AlphaFoldDB" id="A0AAE2CTE4"/>
<evidence type="ECO:0000313" key="1">
    <source>
        <dbReference type="EMBL" id="KAK4433474.1"/>
    </source>
</evidence>